<dbReference type="Proteomes" id="UP001597308">
    <property type="component" value="Unassembled WGS sequence"/>
</dbReference>
<dbReference type="InterPro" id="IPR007138">
    <property type="entry name" value="ABM_dom"/>
</dbReference>
<evidence type="ECO:0000313" key="2">
    <source>
        <dbReference type="EMBL" id="MFD1702842.1"/>
    </source>
</evidence>
<dbReference type="Gene3D" id="3.30.70.100">
    <property type="match status" value="1"/>
</dbReference>
<evidence type="ECO:0000259" key="1">
    <source>
        <dbReference type="PROSITE" id="PS51725"/>
    </source>
</evidence>
<name>A0ABW4K3Z7_9HYPH</name>
<dbReference type="SUPFAM" id="SSF54909">
    <property type="entry name" value="Dimeric alpha+beta barrel"/>
    <property type="match status" value="1"/>
</dbReference>
<gene>
    <name evidence="2" type="ORF">ACFSCV_07475</name>
</gene>
<accession>A0ABW4K3Z7</accession>
<comment type="caution">
    <text evidence="2">The sequence shown here is derived from an EMBL/GenBank/DDBJ whole genome shotgun (WGS) entry which is preliminary data.</text>
</comment>
<dbReference type="GO" id="GO:0004497">
    <property type="term" value="F:monooxygenase activity"/>
    <property type="evidence" value="ECO:0007669"/>
    <property type="project" value="UniProtKB-KW"/>
</dbReference>
<feature type="domain" description="ABM" evidence="1">
    <location>
        <begin position="2"/>
        <end position="91"/>
    </location>
</feature>
<dbReference type="EMBL" id="JBHUER010000004">
    <property type="protein sequence ID" value="MFD1702842.1"/>
    <property type="molecule type" value="Genomic_DNA"/>
</dbReference>
<dbReference type="Pfam" id="PF03992">
    <property type="entry name" value="ABM"/>
    <property type="match status" value="1"/>
</dbReference>
<dbReference type="InterPro" id="IPR011008">
    <property type="entry name" value="Dimeric_a/b-barrel"/>
</dbReference>
<evidence type="ECO:0000313" key="3">
    <source>
        <dbReference type="Proteomes" id="UP001597308"/>
    </source>
</evidence>
<keyword evidence="3" id="KW-1185">Reference proteome</keyword>
<dbReference type="EC" id="1.14.-.-" evidence="2"/>
<dbReference type="RefSeq" id="WP_378798498.1">
    <property type="nucleotide sequence ID" value="NZ_JBHUER010000004.1"/>
</dbReference>
<dbReference type="PROSITE" id="PS51725">
    <property type="entry name" value="ABM"/>
    <property type="match status" value="1"/>
</dbReference>
<protein>
    <submittedName>
        <fullName evidence="2">Antibiotic biosynthesis monooxygenase family protein</fullName>
        <ecNumber evidence="2">1.14.-.-</ecNumber>
    </submittedName>
</protein>
<reference evidence="3" key="1">
    <citation type="journal article" date="2019" name="Int. J. Syst. Evol. Microbiol.">
        <title>The Global Catalogue of Microorganisms (GCM) 10K type strain sequencing project: providing services to taxonomists for standard genome sequencing and annotation.</title>
        <authorList>
            <consortium name="The Broad Institute Genomics Platform"/>
            <consortium name="The Broad Institute Genome Sequencing Center for Infectious Disease"/>
            <person name="Wu L."/>
            <person name="Ma J."/>
        </authorList>
    </citation>
    <scope>NUCLEOTIDE SEQUENCE [LARGE SCALE GENOMIC DNA]</scope>
    <source>
        <strain evidence="3">KCTC 23707</strain>
    </source>
</reference>
<organism evidence="2 3">
    <name type="scientific">Methylopila henanensis</name>
    <dbReference type="NCBI Taxonomy" id="873516"/>
    <lineage>
        <taxon>Bacteria</taxon>
        <taxon>Pseudomonadati</taxon>
        <taxon>Pseudomonadota</taxon>
        <taxon>Alphaproteobacteria</taxon>
        <taxon>Hyphomicrobiales</taxon>
        <taxon>Methylopilaceae</taxon>
        <taxon>Methylopila</taxon>
    </lineage>
</organism>
<keyword evidence="2" id="KW-0560">Oxidoreductase</keyword>
<proteinExistence type="predicted"/>
<sequence>MIWEIAEIDVKPGSEAAFEAAAAEAAPLFKRSKGCHGMQIQRSIENPSRYRLIVDWETVEDHTVGFRGSEEFQEWRRLVGPHFAEPPRVEHTEKLDLGF</sequence>
<keyword evidence="2" id="KW-0503">Monooxygenase</keyword>